<feature type="transmembrane region" description="Helical" evidence="2">
    <location>
        <begin position="441"/>
        <end position="459"/>
    </location>
</feature>
<reference evidence="4" key="1">
    <citation type="journal article" date="2021" name="PeerJ">
        <title>Extensive microbial diversity within the chicken gut microbiome revealed by metagenomics and culture.</title>
        <authorList>
            <person name="Gilroy R."/>
            <person name="Ravi A."/>
            <person name="Getino M."/>
            <person name="Pursley I."/>
            <person name="Horton D.L."/>
            <person name="Alikhan N.F."/>
            <person name="Baker D."/>
            <person name="Gharbi K."/>
            <person name="Hall N."/>
            <person name="Watson M."/>
            <person name="Adriaenssens E.M."/>
            <person name="Foster-Nyarko E."/>
            <person name="Jarju S."/>
            <person name="Secka A."/>
            <person name="Antonio M."/>
            <person name="Oren A."/>
            <person name="Chaudhuri R.R."/>
            <person name="La Ragione R."/>
            <person name="Hildebrand F."/>
            <person name="Pallen M.J."/>
        </authorList>
    </citation>
    <scope>NUCLEOTIDE SEQUENCE</scope>
    <source>
        <strain evidence="4">150</strain>
    </source>
</reference>
<dbReference type="PANTHER" id="PTHR41259:SF1">
    <property type="entry name" value="DOUBLE-STRAND BREAK REPAIR RAD50 ATPASE, PUTATIVE-RELATED"/>
    <property type="match status" value="1"/>
</dbReference>
<gene>
    <name evidence="4" type="ORF">K8V42_02970</name>
</gene>
<dbReference type="EMBL" id="JAJJVO010000050">
    <property type="protein sequence ID" value="MCC9273235.1"/>
    <property type="molecule type" value="Genomic_DNA"/>
</dbReference>
<dbReference type="Gene3D" id="3.40.50.300">
    <property type="entry name" value="P-loop containing nucleotide triphosphate hydrolases"/>
    <property type="match status" value="2"/>
</dbReference>
<proteinExistence type="predicted"/>
<keyword evidence="2" id="KW-0472">Membrane</keyword>
<feature type="coiled-coil region" evidence="1">
    <location>
        <begin position="664"/>
        <end position="712"/>
    </location>
</feature>
<protein>
    <submittedName>
        <fullName evidence="4">AAA family ATPase</fullName>
    </submittedName>
</protein>
<comment type="caution">
    <text evidence="4">The sequence shown here is derived from an EMBL/GenBank/DDBJ whole genome shotgun (WGS) entry which is preliminary data.</text>
</comment>
<dbReference type="SUPFAM" id="SSF52540">
    <property type="entry name" value="P-loop containing nucleoside triphosphate hydrolases"/>
    <property type="match status" value="1"/>
</dbReference>
<dbReference type="AlphaFoldDB" id="A0A9E3ZS41"/>
<dbReference type="InterPro" id="IPR038734">
    <property type="entry name" value="YhaN_AAA"/>
</dbReference>
<evidence type="ECO:0000313" key="4">
    <source>
        <dbReference type="EMBL" id="MCC9273235.1"/>
    </source>
</evidence>
<feature type="coiled-coil region" evidence="1">
    <location>
        <begin position="377"/>
        <end position="404"/>
    </location>
</feature>
<keyword evidence="1" id="KW-0175">Coiled coil</keyword>
<evidence type="ECO:0000256" key="2">
    <source>
        <dbReference type="SAM" id="Phobius"/>
    </source>
</evidence>
<evidence type="ECO:0000313" key="5">
    <source>
        <dbReference type="Proteomes" id="UP000813384"/>
    </source>
</evidence>
<dbReference type="Proteomes" id="UP000813384">
    <property type="component" value="Unassembled WGS sequence"/>
</dbReference>
<name>A0A9E3ZS41_9ENTE</name>
<keyword evidence="2" id="KW-0812">Transmembrane</keyword>
<dbReference type="Pfam" id="PF13514">
    <property type="entry name" value="AAA_27"/>
    <property type="match status" value="1"/>
</dbReference>
<feature type="coiled-coil region" evidence="1">
    <location>
        <begin position="478"/>
        <end position="543"/>
    </location>
</feature>
<dbReference type="InterPro" id="IPR027417">
    <property type="entry name" value="P-loop_NTPase"/>
</dbReference>
<feature type="domain" description="YhaN AAA" evidence="3">
    <location>
        <begin position="1"/>
        <end position="203"/>
    </location>
</feature>
<accession>A0A9E3ZS41</accession>
<keyword evidence="2" id="KW-1133">Transmembrane helix</keyword>
<evidence type="ECO:0000259" key="3">
    <source>
        <dbReference type="Pfam" id="PF13514"/>
    </source>
</evidence>
<reference evidence="4" key="2">
    <citation type="submission" date="2021-11" db="EMBL/GenBank/DDBJ databases">
        <authorList>
            <person name="Gilroy R."/>
        </authorList>
    </citation>
    <scope>NUCLEOTIDE SEQUENCE</scope>
    <source>
        <strain evidence="4">150</strain>
    </source>
</reference>
<feature type="coiled-coil region" evidence="1">
    <location>
        <begin position="322"/>
        <end position="349"/>
    </location>
</feature>
<evidence type="ECO:0000256" key="1">
    <source>
        <dbReference type="SAM" id="Coils"/>
    </source>
</evidence>
<dbReference type="PANTHER" id="PTHR41259">
    <property type="entry name" value="DOUBLE-STRAND BREAK REPAIR RAD50 ATPASE, PUTATIVE-RELATED"/>
    <property type="match status" value="1"/>
</dbReference>
<organism evidence="4 5">
    <name type="scientific">Enterococcus aquimarinus</name>
    <dbReference type="NCBI Taxonomy" id="328396"/>
    <lineage>
        <taxon>Bacteria</taxon>
        <taxon>Bacillati</taxon>
        <taxon>Bacillota</taxon>
        <taxon>Bacilli</taxon>
        <taxon>Lactobacillales</taxon>
        <taxon>Enterococcaceae</taxon>
        <taxon>Enterococcus</taxon>
    </lineage>
</organism>
<feature type="transmembrane region" description="Helical" evidence="2">
    <location>
        <begin position="416"/>
        <end position="435"/>
    </location>
</feature>
<feature type="coiled-coil region" evidence="1">
    <location>
        <begin position="182"/>
        <end position="296"/>
    </location>
</feature>
<sequence>MKLIRAEISGFGHYRQKIIDFSAGNQLFFGENETGKSTLYHFIQTMLFGFAKKSAKKRDYRPSDGAAFGGKLWIWHPLYGEILIERFRQLNRGKAKIQIGDVVGDEAFLNEILAPLTLETFQEVFTFQQEQLSELDRLQEKELHEALISLGISGSAQVMNQMQQYEKNNHQMYKLKGQKLPLNQKLKQWQKLKETIHQKEQQEAQVQQAYQKLAYYETQAQTSNRQAQILQQRSQLLEQQQLHWPLYEEWCELENVKESVVSEEKTRKLQQFHQRYQQLSEEIQNKEAELAQLESGQTSERYFFYLDQEANIQQILREKVTVSRLLDDNQRVNAQIQQIRQELAALQQKRGWRQLPEKSDPTIPAVIHQIQADEAQLKEESLRFNWLNEQLASLETEITTLEKQTPQLFAPKKSGALRLALLVGSVGAFVAAFLWSGPIQGLFIALGIGIALTGIYLQVQQIKVKQSKPLWQEKMQKKNEWLDNREQQEQQIHQLKQQVAQRKKELQPFFGQELETAKWLQLVDEYNREVALYEAHLQQLATLKPKESENQQQFALYEELFSDFYDWLPLENKNLNEKMTCLEDFHIEMQAIKMERLQQPSTLLAQQLRRLKTNREELFVTYEGLLAEFGLTHPTEIPLWSKQWAAKEKQLARKKELSELLSPLFKKKITKNELAEEKQRLKEQQEELYAALSLDLEEKQRLQLQLEQLQSDGTLDHCYQQEMELRSEIEEGMILWGKNRLLSTFLADLATALSDQQLPQLLQQASHYFSLLTNQSYQQVKLDEGILTVVASNGTQPIYQLSTGTKDQLIMALRFAYLALQREKILSPVIIDDGWLHYDGTRKRQLARLLAEFGQDYQIICLSSDQEMVSYYQECQQAVKMME</sequence>